<feature type="transmembrane region" description="Helical" evidence="1">
    <location>
        <begin position="179"/>
        <end position="197"/>
    </location>
</feature>
<keyword evidence="1" id="KW-0472">Membrane</keyword>
<feature type="transmembrane region" description="Helical" evidence="1">
    <location>
        <begin position="75"/>
        <end position="102"/>
    </location>
</feature>
<gene>
    <name evidence="2" type="ORF">H9657_06465</name>
</gene>
<proteinExistence type="predicted"/>
<evidence type="ECO:0000256" key="1">
    <source>
        <dbReference type="SAM" id="Phobius"/>
    </source>
</evidence>
<organism evidence="2 3">
    <name type="scientific">Cellulomonas avistercoris</name>
    <dbReference type="NCBI Taxonomy" id="2762242"/>
    <lineage>
        <taxon>Bacteria</taxon>
        <taxon>Bacillati</taxon>
        <taxon>Actinomycetota</taxon>
        <taxon>Actinomycetes</taxon>
        <taxon>Micrococcales</taxon>
        <taxon>Cellulomonadaceae</taxon>
        <taxon>Cellulomonas</taxon>
    </lineage>
</organism>
<keyword evidence="3" id="KW-1185">Reference proteome</keyword>
<evidence type="ECO:0008006" key="4">
    <source>
        <dbReference type="Google" id="ProtNLM"/>
    </source>
</evidence>
<comment type="caution">
    <text evidence="2">The sequence shown here is derived from an EMBL/GenBank/DDBJ whole genome shotgun (WGS) entry which is preliminary data.</text>
</comment>
<evidence type="ECO:0000313" key="2">
    <source>
        <dbReference type="EMBL" id="MBD7917920.1"/>
    </source>
</evidence>
<dbReference type="RefSeq" id="WP_191781585.1">
    <property type="nucleotide sequence ID" value="NZ_JACSQV010000004.1"/>
</dbReference>
<dbReference type="Proteomes" id="UP000604241">
    <property type="component" value="Unassembled WGS sequence"/>
</dbReference>
<protein>
    <recommendedName>
        <fullName evidence="4">Protein-glutamine gamma-glutamyltransferase TgpA N-terminal domain-containing protein</fullName>
    </recommendedName>
</protein>
<dbReference type="EMBL" id="JACSQV010000004">
    <property type="protein sequence ID" value="MBD7917920.1"/>
    <property type="molecule type" value="Genomic_DNA"/>
</dbReference>
<feature type="transmembrane region" description="Helical" evidence="1">
    <location>
        <begin position="155"/>
        <end position="173"/>
    </location>
</feature>
<feature type="transmembrane region" description="Helical" evidence="1">
    <location>
        <begin position="41"/>
        <end position="63"/>
    </location>
</feature>
<accession>A0ABR8QBZ6</accession>
<reference evidence="2 3" key="1">
    <citation type="submission" date="2020-08" db="EMBL/GenBank/DDBJ databases">
        <title>A Genomic Blueprint of the Chicken Gut Microbiome.</title>
        <authorList>
            <person name="Gilroy R."/>
            <person name="Ravi A."/>
            <person name="Getino M."/>
            <person name="Pursley I."/>
            <person name="Horton D.L."/>
            <person name="Alikhan N.-F."/>
            <person name="Baker D."/>
            <person name="Gharbi K."/>
            <person name="Hall N."/>
            <person name="Watson M."/>
            <person name="Adriaenssens E.M."/>
            <person name="Foster-Nyarko E."/>
            <person name="Jarju S."/>
            <person name="Secka A."/>
            <person name="Antonio M."/>
            <person name="Oren A."/>
            <person name="Chaudhuri R."/>
            <person name="La Ragione R.M."/>
            <person name="Hildebrand F."/>
            <person name="Pallen M.J."/>
        </authorList>
    </citation>
    <scope>NUCLEOTIDE SEQUENCE [LARGE SCALE GENOMIC DNA]</scope>
    <source>
        <strain evidence="2 3">Sa3CUA2</strain>
    </source>
</reference>
<sequence length="212" mass="21631">MSARFGTEGFGAWVLDRLGPAARAPRRGGEPPEVDVVTWPAVSAVTVRAALALVGVAAVVVAATMPGRVVPLEVLVAMVAVGVLPAVLPRWPVAAVVVLVVGVRVLVADPAPPLVLAALVLLVHALLRLAAVAARTTWRTRVELAVLGDDLRAALVVQGAAQVLALLAGAVAAGADGGAWRFAGLAAVVGLSVLALARPARPWWRARPDRLG</sequence>
<keyword evidence="1" id="KW-1133">Transmembrane helix</keyword>
<keyword evidence="1" id="KW-0812">Transmembrane</keyword>
<evidence type="ECO:0000313" key="3">
    <source>
        <dbReference type="Proteomes" id="UP000604241"/>
    </source>
</evidence>
<feature type="transmembrane region" description="Helical" evidence="1">
    <location>
        <begin position="114"/>
        <end position="134"/>
    </location>
</feature>
<name>A0ABR8QBZ6_9CELL</name>